<dbReference type="FunFam" id="3.40.50.1110:FF:000003">
    <property type="entry name" value="GDSL esterase/lipase APG"/>
    <property type="match status" value="1"/>
</dbReference>
<sequence>MPIKHILVSLKNKSNIQKYFSCVNLLSAIFSKNLVILVLQVQSCLWFCTPTYAEAAKEQLLAAENGTSKFPGLFASGDSILDTGNNNNLATVAKCNFPPYGRDLVGGIPTGRFGNGKVLSDLIAEGLGIKELLPAYLDPNLQSPDLPTGVCFASGSSGYDTLTPTITGTLSLFKQLELFKEYIVKLRGIVGEERARAIIANSLFLVSAGNNDILISYSLIARKLHCDFPSYAALLVTMASTFLRDLYSLGARQIGVFSTAAVGCSPFDRNRGGLLRDCLELELEEAAWFNSELSSELDYIKTNFTDAKLVFLDIYHPLLDLNQHPHKSGFQVEKFGCCGTGTIGVAVLCNEFSQFTCTDASKYLYWDAVHPTERALRIVASQILKKYINGFF</sequence>
<dbReference type="EMBL" id="CAEKKB010000001">
    <property type="protein sequence ID" value="CAB4296125.1"/>
    <property type="molecule type" value="Genomic_DNA"/>
</dbReference>
<dbReference type="CDD" id="cd01837">
    <property type="entry name" value="SGNH_plant_lipase_like"/>
    <property type="match status" value="1"/>
</dbReference>
<proteinExistence type="inferred from homology"/>
<dbReference type="InterPro" id="IPR036514">
    <property type="entry name" value="SGNH_hydro_sf"/>
</dbReference>
<dbReference type="GO" id="GO:0016788">
    <property type="term" value="F:hydrolase activity, acting on ester bonds"/>
    <property type="evidence" value="ECO:0007669"/>
    <property type="project" value="InterPro"/>
</dbReference>
<dbReference type="GO" id="GO:0005576">
    <property type="term" value="C:extracellular region"/>
    <property type="evidence" value="ECO:0007669"/>
    <property type="project" value="TreeGrafter"/>
</dbReference>
<gene>
    <name evidence="2" type="ORF">ORAREDHAP_LOCUS7663</name>
</gene>
<name>A0A6J5W8A4_PRUAR</name>
<dbReference type="InterPro" id="IPR050592">
    <property type="entry name" value="GDSL_lipolytic_enzyme"/>
</dbReference>
<dbReference type="InterPro" id="IPR001087">
    <property type="entry name" value="GDSL"/>
</dbReference>
<organism evidence="2 3">
    <name type="scientific">Prunus armeniaca</name>
    <name type="common">Apricot</name>
    <name type="synonym">Armeniaca vulgaris</name>
    <dbReference type="NCBI Taxonomy" id="36596"/>
    <lineage>
        <taxon>Eukaryota</taxon>
        <taxon>Viridiplantae</taxon>
        <taxon>Streptophyta</taxon>
        <taxon>Embryophyta</taxon>
        <taxon>Tracheophyta</taxon>
        <taxon>Spermatophyta</taxon>
        <taxon>Magnoliopsida</taxon>
        <taxon>eudicotyledons</taxon>
        <taxon>Gunneridae</taxon>
        <taxon>Pentapetalae</taxon>
        <taxon>rosids</taxon>
        <taxon>fabids</taxon>
        <taxon>Rosales</taxon>
        <taxon>Rosaceae</taxon>
        <taxon>Amygdaloideae</taxon>
        <taxon>Amygdaleae</taxon>
        <taxon>Prunus</taxon>
    </lineage>
</organism>
<protein>
    <submittedName>
        <fullName evidence="2">Uncharacterized protein</fullName>
    </submittedName>
</protein>
<dbReference type="Proteomes" id="UP000507245">
    <property type="component" value="Unassembled WGS sequence"/>
</dbReference>
<dbReference type="PANTHER" id="PTHR45642">
    <property type="entry name" value="GDSL ESTERASE/LIPASE EXL3"/>
    <property type="match status" value="1"/>
</dbReference>
<dbReference type="OrthoDB" id="1600564at2759"/>
<comment type="similarity">
    <text evidence="1">Belongs to the 'GDSL' lipolytic enzyme family.</text>
</comment>
<evidence type="ECO:0000313" key="2">
    <source>
        <dbReference type="EMBL" id="CAB4296125.1"/>
    </source>
</evidence>
<keyword evidence="3" id="KW-1185">Reference proteome</keyword>
<dbReference type="AlphaFoldDB" id="A0A6J5W8A4"/>
<evidence type="ECO:0000313" key="3">
    <source>
        <dbReference type="Proteomes" id="UP000507245"/>
    </source>
</evidence>
<dbReference type="InterPro" id="IPR035669">
    <property type="entry name" value="SGNH_plant_lipase-like"/>
</dbReference>
<dbReference type="SUPFAM" id="SSF52266">
    <property type="entry name" value="SGNH hydrolase"/>
    <property type="match status" value="1"/>
</dbReference>
<dbReference type="Gene3D" id="3.40.50.1110">
    <property type="entry name" value="SGNH hydrolase"/>
    <property type="match status" value="1"/>
</dbReference>
<dbReference type="PANTHER" id="PTHR45642:SF135">
    <property type="entry name" value="GDSL ESTERASE_LIPASE EXL2"/>
    <property type="match status" value="1"/>
</dbReference>
<evidence type="ECO:0000256" key="1">
    <source>
        <dbReference type="ARBA" id="ARBA00008668"/>
    </source>
</evidence>
<dbReference type="Pfam" id="PF00657">
    <property type="entry name" value="Lipase_GDSL"/>
    <property type="match status" value="1"/>
</dbReference>
<accession>A0A6J5W8A4</accession>
<reference evidence="3" key="1">
    <citation type="journal article" date="2020" name="Genome Biol.">
        <title>Gamete binning: chromosome-level and haplotype-resolved genome assembly enabled by high-throughput single-cell sequencing of gamete genomes.</title>
        <authorList>
            <person name="Campoy J.A."/>
            <person name="Sun H."/>
            <person name="Goel M."/>
            <person name="Jiao W.-B."/>
            <person name="Folz-Donahue K."/>
            <person name="Wang N."/>
            <person name="Rubio M."/>
            <person name="Liu C."/>
            <person name="Kukat C."/>
            <person name="Ruiz D."/>
            <person name="Huettel B."/>
            <person name="Schneeberger K."/>
        </authorList>
    </citation>
    <scope>NUCLEOTIDE SEQUENCE [LARGE SCALE GENOMIC DNA]</scope>
    <source>
        <strain evidence="3">cv. Rojo Pasion</strain>
    </source>
</reference>